<name>M1DJ04_SOLTU</name>
<dbReference type="PaxDb" id="4113-PGSC0003DMT400089825"/>
<evidence type="ECO:0000313" key="2">
    <source>
        <dbReference type="EnsemblPlants" id="PGSC0003DMT400089825"/>
    </source>
</evidence>
<reference evidence="2" key="2">
    <citation type="submission" date="2015-06" db="UniProtKB">
        <authorList>
            <consortium name="EnsemblPlants"/>
        </authorList>
    </citation>
    <scope>IDENTIFICATION</scope>
    <source>
        <strain evidence="2">DM1-3 516 R44</strain>
    </source>
</reference>
<evidence type="ECO:0000256" key="1">
    <source>
        <dbReference type="SAM" id="MobiDB-lite"/>
    </source>
</evidence>
<proteinExistence type="predicted"/>
<keyword evidence="3" id="KW-1185">Reference proteome</keyword>
<accession>M1DJ04</accession>
<feature type="region of interest" description="Disordered" evidence="1">
    <location>
        <begin position="1"/>
        <end position="33"/>
    </location>
</feature>
<reference evidence="3" key="1">
    <citation type="journal article" date="2011" name="Nature">
        <title>Genome sequence and analysis of the tuber crop potato.</title>
        <authorList>
            <consortium name="The Potato Genome Sequencing Consortium"/>
        </authorList>
    </citation>
    <scope>NUCLEOTIDE SEQUENCE [LARGE SCALE GENOMIC DNA]</scope>
    <source>
        <strain evidence="3">cv. DM1-3 516 R44</strain>
    </source>
</reference>
<sequence length="328" mass="36459">MISRALDMATQRSYARRNVREHEEQQAPDQAPQVPINPFAEQVSNAEFMDAFQVLDQAVTAQANREVVVLVNLNVGTSALRWIIIECGRKTDGKCLVGTDGCGKSGHKMRDYLMLKAKGREGKQSPPSGSGSNAPKKNRFYVLQTRGERESSPDVVTDTLKVFQLDVYGLQDPGSTFSFVTPYVTMRFDVLPYVLLEPFYVSAPFGDSIVAKRVYRKCPVSLSHRVTLAGLVELDMNVRENEVPQVLVDPLPKQVLNAVFRVDFQVLAQVVTAQANREVAVPVNPNMSMAVSTVRDFTWMNSLEFHGSTVEDRMSIRGLCIPEASILC</sequence>
<protein>
    <submittedName>
        <fullName evidence="2">Gag-pol protein</fullName>
    </submittedName>
</protein>
<dbReference type="Pfam" id="PF08284">
    <property type="entry name" value="RVP_2"/>
    <property type="match status" value="1"/>
</dbReference>
<dbReference type="InParanoid" id="M1DJ04"/>
<dbReference type="Proteomes" id="UP000011115">
    <property type="component" value="Unassembled WGS sequence"/>
</dbReference>
<dbReference type="EnsemblPlants" id="PGSC0003DMT400089825">
    <property type="protein sequence ID" value="PGSC0003DMT400089825"/>
    <property type="gene ID" value="PGSC0003DMG400039396"/>
</dbReference>
<dbReference type="HOGENOM" id="CLU_848378_0_0_1"/>
<dbReference type="Gramene" id="PGSC0003DMT400089825">
    <property type="protein sequence ID" value="PGSC0003DMT400089825"/>
    <property type="gene ID" value="PGSC0003DMG400039396"/>
</dbReference>
<evidence type="ECO:0000313" key="3">
    <source>
        <dbReference type="Proteomes" id="UP000011115"/>
    </source>
</evidence>
<organism evidence="2 3">
    <name type="scientific">Solanum tuberosum</name>
    <name type="common">Potato</name>
    <dbReference type="NCBI Taxonomy" id="4113"/>
    <lineage>
        <taxon>Eukaryota</taxon>
        <taxon>Viridiplantae</taxon>
        <taxon>Streptophyta</taxon>
        <taxon>Embryophyta</taxon>
        <taxon>Tracheophyta</taxon>
        <taxon>Spermatophyta</taxon>
        <taxon>Magnoliopsida</taxon>
        <taxon>eudicotyledons</taxon>
        <taxon>Gunneridae</taxon>
        <taxon>Pentapetalae</taxon>
        <taxon>asterids</taxon>
        <taxon>lamiids</taxon>
        <taxon>Solanales</taxon>
        <taxon>Solanaceae</taxon>
        <taxon>Solanoideae</taxon>
        <taxon>Solaneae</taxon>
        <taxon>Solanum</taxon>
    </lineage>
</organism>
<dbReference type="AlphaFoldDB" id="M1DJ04"/>